<dbReference type="PIRSF" id="PIRSF004557">
    <property type="entry name" value="SecY"/>
    <property type="match status" value="1"/>
</dbReference>
<dbReference type="KEGG" id="pkz:C5L36_0A09860"/>
<feature type="transmembrane region" description="Helical" evidence="2">
    <location>
        <begin position="290"/>
        <end position="315"/>
    </location>
</feature>
<dbReference type="GO" id="GO:0071261">
    <property type="term" value="C:Ssh1 translocon complex"/>
    <property type="evidence" value="ECO:0007669"/>
    <property type="project" value="EnsemblFungi"/>
</dbReference>
<dbReference type="EMBL" id="JQFK01000062">
    <property type="protein sequence ID" value="KGK36597.1"/>
    <property type="molecule type" value="Genomic_DNA"/>
</dbReference>
<dbReference type="Gene3D" id="1.10.3370.10">
    <property type="entry name" value="SecY subunit domain"/>
    <property type="match status" value="1"/>
</dbReference>
<feature type="transmembrane region" description="Helical" evidence="2">
    <location>
        <begin position="188"/>
        <end position="209"/>
    </location>
</feature>
<keyword evidence="2" id="KW-1133">Transmembrane helix</keyword>
<dbReference type="Pfam" id="PF00344">
    <property type="entry name" value="SecY"/>
    <property type="match status" value="1"/>
</dbReference>
<dbReference type="GO" id="GO:0006614">
    <property type="term" value="P:SRP-dependent cotranslational protein targeting to membrane"/>
    <property type="evidence" value="ECO:0007669"/>
    <property type="project" value="EnsemblFungi"/>
</dbReference>
<evidence type="ECO:0000313" key="7">
    <source>
        <dbReference type="Proteomes" id="UP000249293"/>
    </source>
</evidence>
<reference evidence="5" key="2">
    <citation type="submission" date="2014-08" db="EMBL/GenBank/DDBJ databases">
        <title>Exploiting Issatchenkia orientalis SD108 for Succinic Acid Production.</title>
        <authorList>
            <person name="Xiao H."/>
            <person name="Shao Z."/>
            <person name="Jiang Y."/>
            <person name="Dole S."/>
            <person name="Zhao H."/>
        </authorList>
    </citation>
    <scope>NUCLEOTIDE SEQUENCE [LARGE SCALE GENOMIC DNA]</scope>
    <source>
        <strain evidence="5">SD108</strain>
    </source>
</reference>
<dbReference type="Proteomes" id="UP000249293">
    <property type="component" value="Chromosome 1"/>
</dbReference>
<dbReference type="VEuPathDB" id="FungiDB:C5L36_0A09860"/>
<reference evidence="6" key="1">
    <citation type="journal article" date="2014" name="Microb. Cell Fact.">
        <title>Exploiting Issatchenkia orientalis SD108 for succinic acid production.</title>
        <authorList>
            <person name="Xiao H."/>
            <person name="Shao Z."/>
            <person name="Jiang Y."/>
            <person name="Dole S."/>
            <person name="Zhao H."/>
        </authorList>
    </citation>
    <scope>NUCLEOTIDE SEQUENCE [LARGE SCALE GENOMIC DNA]</scope>
    <source>
        <strain evidence="6">SD108</strain>
    </source>
</reference>
<dbReference type="HOGENOM" id="CLU_031763_2_1_1"/>
<comment type="similarity">
    <text evidence="1">Belongs to the SecY/SEC61-alpha family.</text>
</comment>
<dbReference type="STRING" id="4909.A0A099NXC6"/>
<dbReference type="RefSeq" id="XP_029319876.1">
    <property type="nucleotide sequence ID" value="XM_029464016.1"/>
</dbReference>
<feature type="transmembrane region" description="Helical" evidence="2">
    <location>
        <begin position="250"/>
        <end position="269"/>
    </location>
</feature>
<dbReference type="eggNOG" id="KOG1373">
    <property type="taxonomic scope" value="Eukaryota"/>
</dbReference>
<feature type="transmembrane region" description="Helical" evidence="2">
    <location>
        <begin position="33"/>
        <end position="56"/>
    </location>
</feature>
<dbReference type="GeneID" id="40382109"/>
<feature type="transmembrane region" description="Helical" evidence="2">
    <location>
        <begin position="119"/>
        <end position="138"/>
    </location>
</feature>
<dbReference type="Pfam" id="PF10559">
    <property type="entry name" value="Plug_translocon"/>
    <property type="match status" value="1"/>
</dbReference>
<feature type="domain" description="Translocon Sec61/SecY plug" evidence="3">
    <location>
        <begin position="41"/>
        <end position="74"/>
    </location>
</feature>
<dbReference type="InterPro" id="IPR019561">
    <property type="entry name" value="Translocon_Sec61/SecY_plug_dom"/>
</dbReference>
<dbReference type="SUPFAM" id="SSF103491">
    <property type="entry name" value="Preprotein translocase SecY subunit"/>
    <property type="match status" value="1"/>
</dbReference>
<evidence type="ECO:0000259" key="3">
    <source>
        <dbReference type="Pfam" id="PF10559"/>
    </source>
</evidence>
<dbReference type="InterPro" id="IPR002208">
    <property type="entry name" value="SecY/SEC61-alpha"/>
</dbReference>
<dbReference type="PANTHER" id="PTHR10906">
    <property type="entry name" value="SECY/SEC61-ALPHA FAMILY MEMBER"/>
    <property type="match status" value="1"/>
</dbReference>
<reference evidence="4 7" key="3">
    <citation type="submission" date="2018-06" db="EMBL/GenBank/DDBJ databases">
        <title>Population genomics shows no distinction between pathogenic Candida krusei and environmental Pichia kudriavzevii: One species, four names.</title>
        <authorList>
            <person name="Douglass A.P."/>
            <person name="Offei B."/>
            <person name="Braun-Galleani S."/>
            <person name="Coughlan A.Y."/>
            <person name="Martos A."/>
            <person name="Ortiz-Merino R.A."/>
            <person name="Byrne K.P."/>
            <person name="Wolfe K.H."/>
        </authorList>
    </citation>
    <scope>NUCLEOTIDE SEQUENCE [LARGE SCALE GENOMIC DNA]</scope>
    <source>
        <strain evidence="4 7">CBS573</strain>
    </source>
</reference>
<keyword evidence="7" id="KW-1185">Reference proteome</keyword>
<feature type="transmembrane region" description="Helical" evidence="2">
    <location>
        <begin position="76"/>
        <end position="94"/>
    </location>
</feature>
<feature type="transmembrane region" description="Helical" evidence="2">
    <location>
        <begin position="158"/>
        <end position="176"/>
    </location>
</feature>
<dbReference type="EMBL" id="CP028773">
    <property type="protein sequence ID" value="AWU74399.1"/>
    <property type="molecule type" value="Genomic_DNA"/>
</dbReference>
<keyword evidence="2" id="KW-0472">Membrane</keyword>
<sequence>MSGLKALDIIKPLASLIPEIELPYERVLFDEKIIYTIGAVVIYQLSSIPLTGVNPLTVADPFYWLRLPFASEKGTLLEFGILPVVTSAFLWQILSGSKFIKVNFNSIVDRQNFQSLQKVFAVLLAVVYAILLCAAGYFKPVDYFVKEGINSSSNLWGNMLIITQLGMATAIVTLLVELLEKGYGFGPGIMAFVAVNSSAKLSGSLFGFLSNHAIAQSHGVFVQLFRNLTSKSIAIAINDVFTRSEEVNFIQVYLGIAVVFLISYLQNFRMEISIKSSKVRSMVSAYPIRLFYCGALPIFFAYTILYNLHIIAFALTKIFGGSPYLAVYQLDPFTNRSYDITSGLLYFLSTSTKGCCLVLKLVRFIAFTSFVTLTSTIFGKKWFAMSGSGGKDLAKQFKEQDIVVVGHRDATVAKELNKMIQSASLIGSAILGLIVGLVEATGLSKGYVAGVVVGVLSALSLLEQIMSEYQQTGAANSQFSQVFGTN</sequence>
<evidence type="ECO:0000256" key="2">
    <source>
        <dbReference type="SAM" id="Phobius"/>
    </source>
</evidence>
<dbReference type="Proteomes" id="UP000029867">
    <property type="component" value="Unassembled WGS sequence"/>
</dbReference>
<protein>
    <recommendedName>
        <fullName evidence="3">Translocon Sec61/SecY plug domain-containing protein</fullName>
    </recommendedName>
</protein>
<evidence type="ECO:0000313" key="5">
    <source>
        <dbReference type="EMBL" id="KGK36597.1"/>
    </source>
</evidence>
<evidence type="ECO:0000313" key="6">
    <source>
        <dbReference type="Proteomes" id="UP000029867"/>
    </source>
</evidence>
<dbReference type="GO" id="GO:0015031">
    <property type="term" value="P:protein transport"/>
    <property type="evidence" value="ECO:0007669"/>
    <property type="project" value="InterPro"/>
</dbReference>
<dbReference type="OrthoDB" id="420669at2759"/>
<gene>
    <name evidence="4" type="ORF">C5L36_0A09860</name>
    <name evidence="5" type="ORF">JL09_g4254</name>
</gene>
<dbReference type="InterPro" id="IPR023201">
    <property type="entry name" value="SecY_dom_sf"/>
</dbReference>
<name>A0A099NXC6_PICKU</name>
<dbReference type="GO" id="GO:0005048">
    <property type="term" value="F:signal sequence binding"/>
    <property type="evidence" value="ECO:0007669"/>
    <property type="project" value="EnsemblFungi"/>
</dbReference>
<organism evidence="5 6">
    <name type="scientific">Pichia kudriavzevii</name>
    <name type="common">Yeast</name>
    <name type="synonym">Issatchenkia orientalis</name>
    <dbReference type="NCBI Taxonomy" id="4909"/>
    <lineage>
        <taxon>Eukaryota</taxon>
        <taxon>Fungi</taxon>
        <taxon>Dikarya</taxon>
        <taxon>Ascomycota</taxon>
        <taxon>Saccharomycotina</taxon>
        <taxon>Pichiomycetes</taxon>
        <taxon>Pichiales</taxon>
        <taxon>Pichiaceae</taxon>
        <taxon>Pichia</taxon>
    </lineage>
</organism>
<dbReference type="AlphaFoldDB" id="A0A099NXC6"/>
<accession>A0A099NXC6</accession>
<evidence type="ECO:0000313" key="4">
    <source>
        <dbReference type="EMBL" id="AWU74399.1"/>
    </source>
</evidence>
<proteinExistence type="inferred from homology"/>
<evidence type="ECO:0000256" key="1">
    <source>
        <dbReference type="RuleBase" id="RU004349"/>
    </source>
</evidence>
<keyword evidence="2" id="KW-0812">Transmembrane</keyword>